<organism evidence="3 4">
    <name type="scientific">Geomonas silvestris</name>
    <dbReference type="NCBI Taxonomy" id="2740184"/>
    <lineage>
        <taxon>Bacteria</taxon>
        <taxon>Pseudomonadati</taxon>
        <taxon>Thermodesulfobacteriota</taxon>
        <taxon>Desulfuromonadia</taxon>
        <taxon>Geobacterales</taxon>
        <taxon>Geobacteraceae</taxon>
        <taxon>Geomonas</taxon>
    </lineage>
</organism>
<dbReference type="Proteomes" id="UP000556026">
    <property type="component" value="Unassembled WGS sequence"/>
</dbReference>
<dbReference type="PANTHER" id="PTHR43031:SF1">
    <property type="entry name" value="PYRIDINE NUCLEOTIDE-DISULPHIDE OXIDOREDUCTASE"/>
    <property type="match status" value="1"/>
</dbReference>
<keyword evidence="1" id="KW-0732">Signal</keyword>
<dbReference type="Gene3D" id="3.40.250.10">
    <property type="entry name" value="Rhodanese-like domain"/>
    <property type="match status" value="1"/>
</dbReference>
<feature type="signal peptide" evidence="1">
    <location>
        <begin position="1"/>
        <end position="25"/>
    </location>
</feature>
<keyword evidence="4" id="KW-1185">Reference proteome</keyword>
<feature type="chain" id="PRO_5028182089" evidence="1">
    <location>
        <begin position="26"/>
        <end position="130"/>
    </location>
</feature>
<evidence type="ECO:0000259" key="2">
    <source>
        <dbReference type="PROSITE" id="PS50206"/>
    </source>
</evidence>
<dbReference type="RefSeq" id="WP_183353460.1">
    <property type="nucleotide sequence ID" value="NZ_BLXX01000002.1"/>
</dbReference>
<sequence length="130" mass="14645">MKLTHYLKSALLLALFLLVAVSGFASQARNITSTQARELLARDKKVLVVDVRTPDEFRMARLRGAKLIPLAELPQRLKELPRDRPLLLYCSVGARSSSAADLLVSRGYREVYQISDGLVGWYRNGYPIEK</sequence>
<dbReference type="EMBL" id="BLXX01000002">
    <property type="protein sequence ID" value="GFO58605.1"/>
    <property type="molecule type" value="Genomic_DNA"/>
</dbReference>
<dbReference type="CDD" id="cd00158">
    <property type="entry name" value="RHOD"/>
    <property type="match status" value="1"/>
</dbReference>
<dbReference type="SMART" id="SM00450">
    <property type="entry name" value="RHOD"/>
    <property type="match status" value="1"/>
</dbReference>
<name>A0A6V8MF31_9BACT</name>
<evidence type="ECO:0000256" key="1">
    <source>
        <dbReference type="SAM" id="SignalP"/>
    </source>
</evidence>
<dbReference type="PANTHER" id="PTHR43031">
    <property type="entry name" value="FAD-DEPENDENT OXIDOREDUCTASE"/>
    <property type="match status" value="1"/>
</dbReference>
<evidence type="ECO:0000313" key="4">
    <source>
        <dbReference type="Proteomes" id="UP000556026"/>
    </source>
</evidence>
<dbReference type="SUPFAM" id="SSF52821">
    <property type="entry name" value="Rhodanese/Cell cycle control phosphatase"/>
    <property type="match status" value="1"/>
</dbReference>
<reference evidence="4" key="1">
    <citation type="submission" date="2020-06" db="EMBL/GenBank/DDBJ databases">
        <title>Draft genomic sequence of Geomonas sp. Red330.</title>
        <authorList>
            <person name="Itoh H."/>
            <person name="Zhenxing X."/>
            <person name="Ushijima N."/>
            <person name="Masuda Y."/>
            <person name="Shiratori Y."/>
            <person name="Senoo K."/>
        </authorList>
    </citation>
    <scope>NUCLEOTIDE SEQUENCE [LARGE SCALE GENOMIC DNA]</scope>
    <source>
        <strain evidence="4">Red330</strain>
    </source>
</reference>
<dbReference type="AlphaFoldDB" id="A0A6V8MF31"/>
<dbReference type="InterPro" id="IPR050229">
    <property type="entry name" value="GlpE_sulfurtransferase"/>
</dbReference>
<comment type="caution">
    <text evidence="3">The sequence shown here is derived from an EMBL/GenBank/DDBJ whole genome shotgun (WGS) entry which is preliminary data.</text>
</comment>
<dbReference type="Pfam" id="PF00581">
    <property type="entry name" value="Rhodanese"/>
    <property type="match status" value="1"/>
</dbReference>
<proteinExistence type="predicted"/>
<feature type="domain" description="Rhodanese" evidence="2">
    <location>
        <begin position="42"/>
        <end position="130"/>
    </location>
</feature>
<dbReference type="PROSITE" id="PS50206">
    <property type="entry name" value="RHODANESE_3"/>
    <property type="match status" value="1"/>
</dbReference>
<protein>
    <submittedName>
        <fullName evidence="3">Rhodanese-like domain-containing protein</fullName>
    </submittedName>
</protein>
<dbReference type="InterPro" id="IPR001763">
    <property type="entry name" value="Rhodanese-like_dom"/>
</dbReference>
<evidence type="ECO:0000313" key="3">
    <source>
        <dbReference type="EMBL" id="GFO58605.1"/>
    </source>
</evidence>
<accession>A0A6V8MF31</accession>
<dbReference type="InterPro" id="IPR036873">
    <property type="entry name" value="Rhodanese-like_dom_sf"/>
</dbReference>
<gene>
    <name evidence="3" type="ORF">GMST_09300</name>
</gene>